<dbReference type="Gene3D" id="1.20.120.450">
    <property type="entry name" value="dinb family like domain"/>
    <property type="match status" value="1"/>
</dbReference>
<dbReference type="Proteomes" id="UP000198420">
    <property type="component" value="Unassembled WGS sequence"/>
</dbReference>
<accession>A0A239GC14</accession>
<keyword evidence="3" id="KW-1185">Reference proteome</keyword>
<dbReference type="InterPro" id="IPR034660">
    <property type="entry name" value="DinB/YfiT-like"/>
</dbReference>
<dbReference type="InterPro" id="IPR024344">
    <property type="entry name" value="MDMPI_metal-binding"/>
</dbReference>
<dbReference type="SUPFAM" id="SSF109854">
    <property type="entry name" value="DinB/YfiT-like putative metalloenzymes"/>
    <property type="match status" value="1"/>
</dbReference>
<evidence type="ECO:0000313" key="3">
    <source>
        <dbReference type="Proteomes" id="UP000198420"/>
    </source>
</evidence>
<sequence>MSRLFKTGAAAPFYGARVFERMSEETIMDIRSRMTPAAEAAARIVLEVPREKMDAPTPCPDWDVRALVNHLIFWSARGESAARRTPPAGPGEDHDFTAEPCWAERFAEQARRTAGAWQDPAAWEGGTSLTGNKEGMPAEFIAGIVLGECVLHGWDLAVATGREPAFPEPVLRAAWEQVVSTAEISRQYGALGPEVAVPEDAPLLDRLLGMSGRDPYWKP</sequence>
<dbReference type="AlphaFoldDB" id="A0A239GC14"/>
<name>A0A239GC14_9ACTN</name>
<dbReference type="InterPro" id="IPR017517">
    <property type="entry name" value="Maleyloyr_isom"/>
</dbReference>
<dbReference type="NCBIfam" id="TIGR03083">
    <property type="entry name" value="maleylpyruvate isomerase family mycothiol-dependent enzyme"/>
    <property type="match status" value="1"/>
</dbReference>
<dbReference type="GO" id="GO:0046872">
    <property type="term" value="F:metal ion binding"/>
    <property type="evidence" value="ECO:0007669"/>
    <property type="project" value="InterPro"/>
</dbReference>
<proteinExistence type="predicted"/>
<dbReference type="NCBIfam" id="TIGR03086">
    <property type="entry name" value="TIGR03086 family metal-binding protein"/>
    <property type="match status" value="1"/>
</dbReference>
<evidence type="ECO:0000313" key="2">
    <source>
        <dbReference type="EMBL" id="SNS66876.1"/>
    </source>
</evidence>
<reference evidence="3" key="1">
    <citation type="submission" date="2017-06" db="EMBL/GenBank/DDBJ databases">
        <authorList>
            <person name="Varghese N."/>
            <person name="Submissions S."/>
        </authorList>
    </citation>
    <scope>NUCLEOTIDE SEQUENCE [LARGE SCALE GENOMIC DNA]</scope>
    <source>
        <strain evidence="3">DSM 44485</strain>
    </source>
</reference>
<organism evidence="2 3">
    <name type="scientific">Actinomadura mexicana</name>
    <dbReference type="NCBI Taxonomy" id="134959"/>
    <lineage>
        <taxon>Bacteria</taxon>
        <taxon>Bacillati</taxon>
        <taxon>Actinomycetota</taxon>
        <taxon>Actinomycetes</taxon>
        <taxon>Streptosporangiales</taxon>
        <taxon>Thermomonosporaceae</taxon>
        <taxon>Actinomadura</taxon>
    </lineage>
</organism>
<feature type="domain" description="Mycothiol-dependent maleylpyruvate isomerase metal-binding" evidence="1">
    <location>
        <begin position="36"/>
        <end position="157"/>
    </location>
</feature>
<evidence type="ECO:0000259" key="1">
    <source>
        <dbReference type="Pfam" id="PF11716"/>
    </source>
</evidence>
<dbReference type="EMBL" id="FZNP01000024">
    <property type="protein sequence ID" value="SNS66876.1"/>
    <property type="molecule type" value="Genomic_DNA"/>
</dbReference>
<gene>
    <name evidence="2" type="ORF">SAMN06265355_12412</name>
</gene>
<dbReference type="InterPro" id="IPR017520">
    <property type="entry name" value="CHP03086"/>
</dbReference>
<protein>
    <submittedName>
        <fullName evidence="2">TIGR03086 family protein</fullName>
    </submittedName>
</protein>
<dbReference type="Pfam" id="PF11716">
    <property type="entry name" value="MDMPI_N"/>
    <property type="match status" value="1"/>
</dbReference>